<evidence type="ECO:0000256" key="5">
    <source>
        <dbReference type="ARBA" id="ARBA00022989"/>
    </source>
</evidence>
<dbReference type="GO" id="GO:0043190">
    <property type="term" value="C:ATP-binding cassette (ABC) transporter complex"/>
    <property type="evidence" value="ECO:0007669"/>
    <property type="project" value="TreeGrafter"/>
</dbReference>
<comment type="similarity">
    <text evidence="7">Belongs to the binding-protein-dependent transport system permease family.</text>
</comment>
<dbReference type="Gene3D" id="1.10.3720.10">
    <property type="entry name" value="MetI-like"/>
    <property type="match status" value="1"/>
</dbReference>
<dbReference type="InterPro" id="IPR035906">
    <property type="entry name" value="MetI-like_sf"/>
</dbReference>
<dbReference type="CDD" id="cd06261">
    <property type="entry name" value="TM_PBP2"/>
    <property type="match status" value="1"/>
</dbReference>
<dbReference type="eggNOG" id="COG4176">
    <property type="taxonomic scope" value="Bacteria"/>
</dbReference>
<dbReference type="EMBL" id="CP001824">
    <property type="protein sequence ID" value="ACZ40769.1"/>
    <property type="molecule type" value="Genomic_DNA"/>
</dbReference>
<feature type="transmembrane region" description="Helical" evidence="7">
    <location>
        <begin position="49"/>
        <end position="68"/>
    </location>
</feature>
<keyword evidence="5 7" id="KW-1133">Transmembrane helix</keyword>
<dbReference type="Pfam" id="PF00528">
    <property type="entry name" value="BPD_transp_1"/>
    <property type="match status" value="1"/>
</dbReference>
<organism evidence="9 10">
    <name type="scientific">Sphaerobacter thermophilus (strain ATCC 49802 / DSM 20745 / KCCM 41009 / NCIMB 13125 / S 6022)</name>
    <dbReference type="NCBI Taxonomy" id="479434"/>
    <lineage>
        <taxon>Bacteria</taxon>
        <taxon>Pseudomonadati</taxon>
        <taxon>Thermomicrobiota</taxon>
        <taxon>Thermomicrobia</taxon>
        <taxon>Sphaerobacterales</taxon>
        <taxon>Sphaerobacterineae</taxon>
        <taxon>Sphaerobacteraceae</taxon>
        <taxon>Sphaerobacter</taxon>
    </lineage>
</organism>
<evidence type="ECO:0000256" key="6">
    <source>
        <dbReference type="ARBA" id="ARBA00023136"/>
    </source>
</evidence>
<keyword evidence="4 7" id="KW-0812">Transmembrane</keyword>
<dbReference type="InParanoid" id="D1CAC6"/>
<reference evidence="9 10" key="2">
    <citation type="journal article" date="2010" name="Stand. Genomic Sci.">
        <title>Complete genome sequence of Desulfohalobium retbaense type strain (HR(100)).</title>
        <authorList>
            <person name="Spring S."/>
            <person name="Nolan M."/>
            <person name="Lapidus A."/>
            <person name="Glavina Del Rio T."/>
            <person name="Copeland A."/>
            <person name="Tice H."/>
            <person name="Cheng J.F."/>
            <person name="Lucas S."/>
            <person name="Land M."/>
            <person name="Chen F."/>
            <person name="Bruce D."/>
            <person name="Goodwin L."/>
            <person name="Pitluck S."/>
            <person name="Ivanova N."/>
            <person name="Mavromatis K."/>
            <person name="Mikhailova N."/>
            <person name="Pati A."/>
            <person name="Chen A."/>
            <person name="Palaniappan K."/>
            <person name="Hauser L."/>
            <person name="Chang Y.J."/>
            <person name="Jeffries C.D."/>
            <person name="Munk C."/>
            <person name="Kiss H."/>
            <person name="Chain P."/>
            <person name="Han C."/>
            <person name="Brettin T."/>
            <person name="Detter J.C."/>
            <person name="Schuler E."/>
            <person name="Goker M."/>
            <person name="Rohde M."/>
            <person name="Bristow J."/>
            <person name="Eisen J.A."/>
            <person name="Markowitz V."/>
            <person name="Hugenholtz P."/>
            <person name="Kyrpides N.C."/>
            <person name="Klenk H.P."/>
        </authorList>
    </citation>
    <scope>NUCLEOTIDE SEQUENCE [LARGE SCALE GENOMIC DNA]</scope>
    <source>
        <strain evidence="10">ATCC 49802 / DSM 20745 / S 6022</strain>
    </source>
</reference>
<dbReference type="PANTHER" id="PTHR47737">
    <property type="entry name" value="GLYCINE BETAINE/PROLINE BETAINE TRANSPORT SYSTEM PERMEASE PROTEIN PROW"/>
    <property type="match status" value="1"/>
</dbReference>
<sequence length="286" mass="30753">MWNEFPEQIDIPLANWVNRLVSWLLVTFGDVFDAISTATLWILLRVESAFTAIPWPVMLVLVAVAGALSTRSKLTTVMLVALMVMVGAFGYWHLAMLTLSIIVTSVVISVAIGLPLGILAARSDRAETIMRPLLDGAQTMPSFVYLVPALMFFGLGKVPAVMATVIYAMPPMIRLTSLGIRTVTEGAIEAAEAYGATPRQILFDVQLPLALPTIMAGVNQTTMMALAMVVIASMIGTTTVGSEVLMAIQRIDPGRGAEAGLTIVALAIVIDRITQGFAKRYERSIS</sequence>
<dbReference type="PROSITE" id="PS50928">
    <property type="entry name" value="ABC_TM1"/>
    <property type="match status" value="1"/>
</dbReference>
<dbReference type="FunFam" id="1.10.3720.10:FF:000001">
    <property type="entry name" value="Glycine betaine ABC transporter, permease"/>
    <property type="match status" value="1"/>
</dbReference>
<dbReference type="OrthoDB" id="9801163at2"/>
<evidence type="ECO:0000259" key="8">
    <source>
        <dbReference type="PROSITE" id="PS50928"/>
    </source>
</evidence>
<accession>D1CAC6</accession>
<dbReference type="HOGENOM" id="CLU_028473_1_0_0"/>
<dbReference type="GO" id="GO:0005275">
    <property type="term" value="F:amine transmembrane transporter activity"/>
    <property type="evidence" value="ECO:0007669"/>
    <property type="project" value="TreeGrafter"/>
</dbReference>
<dbReference type="FunCoup" id="D1CAC6">
    <property type="interactions" value="70"/>
</dbReference>
<evidence type="ECO:0000256" key="1">
    <source>
        <dbReference type="ARBA" id="ARBA00004651"/>
    </source>
</evidence>
<dbReference type="SUPFAM" id="SSF161098">
    <property type="entry name" value="MetI-like"/>
    <property type="match status" value="1"/>
</dbReference>
<evidence type="ECO:0000256" key="3">
    <source>
        <dbReference type="ARBA" id="ARBA00022475"/>
    </source>
</evidence>
<feature type="domain" description="ABC transmembrane type-1" evidence="8">
    <location>
        <begin position="95"/>
        <end position="274"/>
    </location>
</feature>
<feature type="transmembrane region" description="Helical" evidence="7">
    <location>
        <begin position="142"/>
        <end position="169"/>
    </location>
</feature>
<dbReference type="STRING" id="479434.Sthe_3369"/>
<evidence type="ECO:0000313" key="9">
    <source>
        <dbReference type="EMBL" id="ACZ40769.1"/>
    </source>
</evidence>
<dbReference type="PANTHER" id="PTHR47737:SF1">
    <property type="entry name" value="GLYCINE BETAINE_PROLINE BETAINE TRANSPORT SYSTEM PERMEASE PROTEIN PROW"/>
    <property type="match status" value="1"/>
</dbReference>
<name>D1CAC6_SPHTD</name>
<proteinExistence type="inferred from homology"/>
<evidence type="ECO:0000256" key="2">
    <source>
        <dbReference type="ARBA" id="ARBA00022448"/>
    </source>
</evidence>
<feature type="transmembrane region" description="Helical" evidence="7">
    <location>
        <begin position="225"/>
        <end position="248"/>
    </location>
</feature>
<evidence type="ECO:0000256" key="4">
    <source>
        <dbReference type="ARBA" id="ARBA00022692"/>
    </source>
</evidence>
<dbReference type="AlphaFoldDB" id="D1CAC6"/>
<dbReference type="RefSeq" id="WP_012873804.1">
    <property type="nucleotide sequence ID" value="NC_013524.1"/>
</dbReference>
<evidence type="ECO:0000256" key="7">
    <source>
        <dbReference type="RuleBase" id="RU363032"/>
    </source>
</evidence>
<keyword evidence="6 7" id="KW-0472">Membrane</keyword>
<dbReference type="GO" id="GO:0031460">
    <property type="term" value="P:glycine betaine transport"/>
    <property type="evidence" value="ECO:0007669"/>
    <property type="project" value="TreeGrafter"/>
</dbReference>
<dbReference type="InterPro" id="IPR000515">
    <property type="entry name" value="MetI-like"/>
</dbReference>
<dbReference type="KEGG" id="sti:Sthe_3369"/>
<feature type="transmembrane region" description="Helical" evidence="7">
    <location>
        <begin position="20"/>
        <end position="43"/>
    </location>
</feature>
<gene>
    <name evidence="9" type="ordered locus">Sthe_3369</name>
</gene>
<comment type="subcellular location">
    <subcellularLocation>
        <location evidence="1 7">Cell membrane</location>
        <topology evidence="1 7">Multi-pass membrane protein</topology>
    </subcellularLocation>
</comment>
<dbReference type="Proteomes" id="UP000002027">
    <property type="component" value="Chromosome 2"/>
</dbReference>
<keyword evidence="10" id="KW-1185">Reference proteome</keyword>
<evidence type="ECO:0000313" key="10">
    <source>
        <dbReference type="Proteomes" id="UP000002027"/>
    </source>
</evidence>
<reference evidence="10" key="1">
    <citation type="submission" date="2009-11" db="EMBL/GenBank/DDBJ databases">
        <title>The complete chromosome 2 of Sphaerobacter thermophilus DSM 20745.</title>
        <authorList>
            <person name="Lucas S."/>
            <person name="Copeland A."/>
            <person name="Lapidus A."/>
            <person name="Glavina del Rio T."/>
            <person name="Dalin E."/>
            <person name="Tice H."/>
            <person name="Bruce D."/>
            <person name="Goodwin L."/>
            <person name="Pitluck S."/>
            <person name="Kyrpides N."/>
            <person name="Mavromatis K."/>
            <person name="Ivanova N."/>
            <person name="Mikhailova N."/>
            <person name="LaButti K.M."/>
            <person name="Clum A."/>
            <person name="Sun H.I."/>
            <person name="Brettin T."/>
            <person name="Detter J.C."/>
            <person name="Han C."/>
            <person name="Larimer F."/>
            <person name="Land M."/>
            <person name="Hauser L."/>
            <person name="Markowitz V."/>
            <person name="Cheng J.F."/>
            <person name="Hugenholtz P."/>
            <person name="Woyke T."/>
            <person name="Wu D."/>
            <person name="Steenblock K."/>
            <person name="Schneider S."/>
            <person name="Pukall R."/>
            <person name="Goeker M."/>
            <person name="Klenk H.P."/>
            <person name="Eisen J.A."/>
        </authorList>
    </citation>
    <scope>NUCLEOTIDE SEQUENCE [LARGE SCALE GENOMIC DNA]</scope>
    <source>
        <strain evidence="10">ATCC 49802 / DSM 20745 / S 6022</strain>
    </source>
</reference>
<dbReference type="GO" id="GO:0015871">
    <property type="term" value="P:choline transport"/>
    <property type="evidence" value="ECO:0007669"/>
    <property type="project" value="TreeGrafter"/>
</dbReference>
<feature type="transmembrane region" description="Helical" evidence="7">
    <location>
        <begin position="100"/>
        <end position="121"/>
    </location>
</feature>
<keyword evidence="3" id="KW-1003">Cell membrane</keyword>
<dbReference type="GO" id="GO:0015226">
    <property type="term" value="F:carnitine transmembrane transporter activity"/>
    <property type="evidence" value="ECO:0007669"/>
    <property type="project" value="TreeGrafter"/>
</dbReference>
<protein>
    <submittedName>
        <fullName evidence="9">Binding-protein-dependent transport systems inner membrane component</fullName>
    </submittedName>
</protein>
<keyword evidence="2 7" id="KW-0813">Transport</keyword>
<feature type="transmembrane region" description="Helical" evidence="7">
    <location>
        <begin position="75"/>
        <end position="94"/>
    </location>
</feature>